<evidence type="ECO:0000256" key="1">
    <source>
        <dbReference type="SAM" id="Phobius"/>
    </source>
</evidence>
<accession>A0A6J6D1D7</accession>
<dbReference type="AlphaFoldDB" id="A0A6J6D1D7"/>
<feature type="transmembrane region" description="Helical" evidence="1">
    <location>
        <begin position="86"/>
        <end position="103"/>
    </location>
</feature>
<reference evidence="2" key="1">
    <citation type="submission" date="2020-05" db="EMBL/GenBank/DDBJ databases">
        <authorList>
            <person name="Chiriac C."/>
            <person name="Salcher M."/>
            <person name="Ghai R."/>
            <person name="Kavagutti S V."/>
        </authorList>
    </citation>
    <scope>NUCLEOTIDE SEQUENCE</scope>
</reference>
<name>A0A6J6D1D7_9ZZZZ</name>
<dbReference type="EMBL" id="CAEZWE010000096">
    <property type="protein sequence ID" value="CAB4664581.1"/>
    <property type="molecule type" value="Genomic_DNA"/>
</dbReference>
<proteinExistence type="predicted"/>
<dbReference type="EMBL" id="CAEZTC010000052">
    <property type="protein sequence ID" value="CAB4557134.1"/>
    <property type="molecule type" value="Genomic_DNA"/>
</dbReference>
<evidence type="ECO:0000313" key="3">
    <source>
        <dbReference type="EMBL" id="CAB4664581.1"/>
    </source>
</evidence>
<feature type="transmembrane region" description="Helical" evidence="1">
    <location>
        <begin position="118"/>
        <end position="138"/>
    </location>
</feature>
<organism evidence="2">
    <name type="scientific">freshwater metagenome</name>
    <dbReference type="NCBI Taxonomy" id="449393"/>
    <lineage>
        <taxon>unclassified sequences</taxon>
        <taxon>metagenomes</taxon>
        <taxon>ecological metagenomes</taxon>
    </lineage>
</organism>
<protein>
    <submittedName>
        <fullName evidence="2">Unannotated protein</fullName>
    </submittedName>
</protein>
<keyword evidence="1" id="KW-0812">Transmembrane</keyword>
<feature type="transmembrane region" description="Helical" evidence="1">
    <location>
        <begin position="159"/>
        <end position="178"/>
    </location>
</feature>
<keyword evidence="1" id="KW-1133">Transmembrane helix</keyword>
<keyword evidence="1" id="KW-0472">Membrane</keyword>
<feature type="transmembrane region" description="Helical" evidence="1">
    <location>
        <begin position="6"/>
        <end position="23"/>
    </location>
</feature>
<sequence>MVSWQGFLITLAIMSAIRGVWIWRKYDDHRILRFVGWPGPFEKSGQKEYFWTSGTSGASRAEVEHALSPAYAEKYGWLMTVRARRIIISANLVAWALVIYGGFDLPGGLGLSNSHLSWWSFIPLITWWAARASARVIADAPDELLDERLLTLRNAAYHEAYRFLGAIVSFIVIVAIAMDISITENTRDFGNADWTSMAVTLPFVAIWALSSLPSLVLIAKQSLVE</sequence>
<gene>
    <name evidence="2" type="ORF">UFOPK1572_00567</name>
    <name evidence="3" type="ORF">UFOPK2169_01636</name>
</gene>
<feature type="transmembrane region" description="Helical" evidence="1">
    <location>
        <begin position="198"/>
        <end position="219"/>
    </location>
</feature>
<evidence type="ECO:0000313" key="2">
    <source>
        <dbReference type="EMBL" id="CAB4557134.1"/>
    </source>
</evidence>